<feature type="binding site" evidence="9 12">
    <location>
        <position position="191"/>
    </location>
    <ligand>
        <name>substrate</name>
    </ligand>
</feature>
<sequence>MKKRPIVLCILDGYGLTSRVEGNAVKLANTPNLDDLMSIYPTTVINASGEPVGLPDGQMGNSEVGHMNIGAGRVVYQSLTLINKAVKEGTFVKNEKFLSAINHVKENNSKLHIWGLLSNGGVHSSNEHIYALLRLAKEQGLEKVYVHAFLDGRDVAPDSGVDFIKDLSAQMDKIGVGEIASISGRYYAMDRDKRFDRVALAYDVMTQKKGETFTDPVQYIRDSYANKVYDEFVIPGSNRNTDGTIEDNDAIIFANFRPDRAIQMATIMTNPDFYSDKGYVPEVRRNNIQFVCMMKYADSVKGDIAFSAMKLDNTFGDYISAKGLKQLRIAETEKYAHVTFFFDGGIDKEIEGAKRDLINSPKVATYDLQPEMSAYEVKDKLIEELDKDEFDVVIVNFANCDMVGHTGIIPAAIKAVSVVDECVGEVYEKVSSLGGTMLITADHGNAERLLDEEGNPFTAHTTNVVPLILTNTHLALKDGGKLGDLAPTMLDLLGLPIPNEMDGESLILNNETCLV</sequence>
<dbReference type="SUPFAM" id="SSF64158">
    <property type="entry name" value="2,3-Bisphosphoglycerate-independent phosphoglycerate mutase, substrate-binding domain"/>
    <property type="match status" value="1"/>
</dbReference>
<dbReference type="PIRSF" id="PIRSF001492">
    <property type="entry name" value="IPGAM"/>
    <property type="match status" value="1"/>
</dbReference>
<evidence type="ECO:0000256" key="3">
    <source>
        <dbReference type="ARBA" id="ARBA00004798"/>
    </source>
</evidence>
<evidence type="ECO:0000313" key="16">
    <source>
        <dbReference type="EMBL" id="EMD16365.1"/>
    </source>
</evidence>
<dbReference type="STRING" id="999415.HMPREF9943_01291"/>
<dbReference type="CDD" id="cd16010">
    <property type="entry name" value="iPGM"/>
    <property type="match status" value="1"/>
</dbReference>
<evidence type="ECO:0000256" key="10">
    <source>
        <dbReference type="NCBIfam" id="TIGR01307"/>
    </source>
</evidence>
<comment type="subunit">
    <text evidence="9">Monomer.</text>
</comment>
<dbReference type="PANTHER" id="PTHR31637:SF0">
    <property type="entry name" value="2,3-BISPHOSPHOGLYCERATE-INDEPENDENT PHOSPHOGLYCERATE MUTASE"/>
    <property type="match status" value="1"/>
</dbReference>
<evidence type="ECO:0000256" key="2">
    <source>
        <dbReference type="ARBA" id="ARBA00002315"/>
    </source>
</evidence>
<dbReference type="Gene3D" id="3.40.720.10">
    <property type="entry name" value="Alkaline Phosphatase, subunit A"/>
    <property type="match status" value="1"/>
</dbReference>
<evidence type="ECO:0000256" key="13">
    <source>
        <dbReference type="PIRSR" id="PIRSR001492-3"/>
    </source>
</evidence>
<dbReference type="GO" id="GO:0006007">
    <property type="term" value="P:glucose catabolic process"/>
    <property type="evidence" value="ECO:0007669"/>
    <property type="project" value="InterPro"/>
</dbReference>
<keyword evidence="17" id="KW-1185">Reference proteome</keyword>
<comment type="function">
    <text evidence="2 9">Catalyzes the interconversion of 2-phosphoglycerate and 3-phosphoglycerate.</text>
</comment>
<evidence type="ECO:0000259" key="15">
    <source>
        <dbReference type="Pfam" id="PF06415"/>
    </source>
</evidence>
<evidence type="ECO:0000256" key="5">
    <source>
        <dbReference type="ARBA" id="ARBA00022723"/>
    </source>
</evidence>
<accession>M2Q0A4</accession>
<keyword evidence="5 9" id="KW-0479">Metal-binding</keyword>
<dbReference type="RefSeq" id="WP_004803242.1">
    <property type="nucleotide sequence ID" value="NZ_KB446648.1"/>
</dbReference>
<dbReference type="InterPro" id="IPR036646">
    <property type="entry name" value="PGAM_B_sf"/>
</dbReference>
<dbReference type="Pfam" id="PF06415">
    <property type="entry name" value="iPGM_N"/>
    <property type="match status" value="1"/>
</dbReference>
<evidence type="ECO:0000256" key="9">
    <source>
        <dbReference type="HAMAP-Rule" id="MF_01038"/>
    </source>
</evidence>
<feature type="binding site" evidence="9 13">
    <location>
        <position position="12"/>
    </location>
    <ligand>
        <name>Mn(2+)</name>
        <dbReference type="ChEBI" id="CHEBI:29035"/>
        <label>2</label>
    </ligand>
</feature>
<dbReference type="InterPro" id="IPR011258">
    <property type="entry name" value="BPG-indep_PGM_N"/>
</dbReference>
<feature type="binding site" evidence="9 13">
    <location>
        <position position="442"/>
    </location>
    <ligand>
        <name>Mn(2+)</name>
        <dbReference type="ChEBI" id="CHEBI:29035"/>
        <label>2</label>
    </ligand>
</feature>
<protein>
    <recommendedName>
        <fullName evidence="9 10">2,3-bisphosphoglycerate-independent phosphoglycerate mutase</fullName>
        <shortName evidence="9">BPG-independent PGAM</shortName>
        <shortName evidence="9">Phosphoglyceromutase</shortName>
        <shortName evidence="9">iPGM</shortName>
        <ecNumber evidence="9 10">5.4.2.12</ecNumber>
    </recommendedName>
</protein>
<dbReference type="GO" id="GO:0006096">
    <property type="term" value="P:glycolytic process"/>
    <property type="evidence" value="ECO:0007669"/>
    <property type="project" value="UniProtKB-UniRule"/>
</dbReference>
<feature type="binding site" evidence="9 12">
    <location>
        <position position="123"/>
    </location>
    <ligand>
        <name>substrate</name>
    </ligand>
</feature>
<keyword evidence="6 9" id="KW-0324">Glycolysis</keyword>
<dbReference type="EC" id="5.4.2.12" evidence="9 10"/>
<feature type="domain" description="BPG-independent PGAM N-terminal" evidence="15">
    <location>
        <begin position="82"/>
        <end position="297"/>
    </location>
</feature>
<evidence type="ECO:0000256" key="6">
    <source>
        <dbReference type="ARBA" id="ARBA00023152"/>
    </source>
</evidence>
<dbReference type="NCBIfam" id="TIGR01307">
    <property type="entry name" value="pgm_bpd_ind"/>
    <property type="match status" value="1"/>
</dbReference>
<dbReference type="EMBL" id="AGEJ01000021">
    <property type="protein sequence ID" value="EMD16365.1"/>
    <property type="molecule type" value="Genomic_DNA"/>
</dbReference>
<dbReference type="GO" id="GO:0004619">
    <property type="term" value="F:phosphoglycerate mutase activity"/>
    <property type="evidence" value="ECO:0007669"/>
    <property type="project" value="UniProtKB-UniRule"/>
</dbReference>
<dbReference type="InterPro" id="IPR006124">
    <property type="entry name" value="Metalloenzyme"/>
</dbReference>
<gene>
    <name evidence="9" type="primary">gpmI</name>
    <name evidence="16" type="ORF">HMPREF9943_01291</name>
</gene>
<dbReference type="GO" id="GO:0005829">
    <property type="term" value="C:cytosol"/>
    <property type="evidence" value="ECO:0007669"/>
    <property type="project" value="TreeGrafter"/>
</dbReference>
<feature type="binding site" evidence="9 12">
    <location>
        <begin position="153"/>
        <end position="154"/>
    </location>
    <ligand>
        <name>substrate</name>
    </ligand>
</feature>
<evidence type="ECO:0000259" key="14">
    <source>
        <dbReference type="Pfam" id="PF01676"/>
    </source>
</evidence>
<evidence type="ECO:0000313" key="17">
    <source>
        <dbReference type="Proteomes" id="UP000011758"/>
    </source>
</evidence>
<evidence type="ECO:0000256" key="4">
    <source>
        <dbReference type="ARBA" id="ARBA00008819"/>
    </source>
</evidence>
<dbReference type="InterPro" id="IPR017850">
    <property type="entry name" value="Alkaline_phosphatase_core_sf"/>
</dbReference>
<proteinExistence type="inferred from homology"/>
<comment type="caution">
    <text evidence="16">The sequence shown here is derived from an EMBL/GenBank/DDBJ whole genome shotgun (WGS) entry which is preliminary data.</text>
</comment>
<keyword evidence="8 9" id="KW-0413">Isomerase</keyword>
<dbReference type="SUPFAM" id="SSF53649">
    <property type="entry name" value="Alkaline phosphatase-like"/>
    <property type="match status" value="1"/>
</dbReference>
<feature type="domain" description="Metalloenzyme" evidence="14">
    <location>
        <begin position="5"/>
        <end position="496"/>
    </location>
</feature>
<comment type="catalytic activity">
    <reaction evidence="1 9">
        <text>(2R)-2-phosphoglycerate = (2R)-3-phosphoglycerate</text>
        <dbReference type="Rhea" id="RHEA:15901"/>
        <dbReference type="ChEBI" id="CHEBI:58272"/>
        <dbReference type="ChEBI" id="CHEBI:58289"/>
        <dbReference type="EC" id="5.4.2.12"/>
    </reaction>
</comment>
<evidence type="ECO:0000256" key="7">
    <source>
        <dbReference type="ARBA" id="ARBA00023211"/>
    </source>
</evidence>
<dbReference type="HAMAP" id="MF_01038">
    <property type="entry name" value="GpmI"/>
    <property type="match status" value="1"/>
</dbReference>
<dbReference type="InterPro" id="IPR005995">
    <property type="entry name" value="Pgm_bpd_ind"/>
</dbReference>
<dbReference type="OrthoDB" id="9800863at2"/>
<comment type="cofactor">
    <cofactor evidence="9">
        <name>Mn(2+)</name>
        <dbReference type="ChEBI" id="CHEBI:29035"/>
    </cofactor>
    <text evidence="9">Binds 2 manganese ions per subunit.</text>
</comment>
<dbReference type="Proteomes" id="UP000011758">
    <property type="component" value="Unassembled WGS sequence"/>
</dbReference>
<evidence type="ECO:0000256" key="8">
    <source>
        <dbReference type="ARBA" id="ARBA00023235"/>
    </source>
</evidence>
<name>M2Q0A4_9FIRM</name>
<feature type="active site" description="Phosphoserine intermediate" evidence="9 11">
    <location>
        <position position="62"/>
    </location>
</feature>
<dbReference type="Gene3D" id="3.40.1450.10">
    <property type="entry name" value="BPG-independent phosphoglycerate mutase, domain B"/>
    <property type="match status" value="1"/>
</dbReference>
<feature type="binding site" evidence="9 13">
    <location>
        <position position="62"/>
    </location>
    <ligand>
        <name>Mn(2+)</name>
        <dbReference type="ChEBI" id="CHEBI:29035"/>
        <label>2</label>
    </ligand>
</feature>
<reference evidence="16 17" key="1">
    <citation type="submission" date="2013-02" db="EMBL/GenBank/DDBJ databases">
        <title>The Genome Sequence of Lactobacillus catenaformis F0143.</title>
        <authorList>
            <consortium name="The Broad Institute Genome Sequencing Platform"/>
            <person name="Earl A."/>
            <person name="Ward D."/>
            <person name="Feldgarden M."/>
            <person name="Gevers D."/>
            <person name="Izard J."/>
            <person name="Blanton J.M."/>
            <person name="Mathney J."/>
            <person name="Dewhirst F.E."/>
            <person name="Young S.K."/>
            <person name="Zeng Q."/>
            <person name="Gargeya S."/>
            <person name="Fitzgerald M."/>
            <person name="Haas B."/>
            <person name="Abouelleil A."/>
            <person name="Alvarado L."/>
            <person name="Arachchi H.M."/>
            <person name="Berlin A."/>
            <person name="Chapman S.B."/>
            <person name="Gearin G."/>
            <person name="Goldberg J."/>
            <person name="Griggs A."/>
            <person name="Gujja S."/>
            <person name="Hansen M."/>
            <person name="Heiman D."/>
            <person name="Howarth C."/>
            <person name="Larimer J."/>
            <person name="Lui A."/>
            <person name="MacDonald P.J.P."/>
            <person name="McCowen C."/>
            <person name="Montmayeur A."/>
            <person name="Murphy C."/>
            <person name="Neiman D."/>
            <person name="Pearson M."/>
            <person name="Priest M."/>
            <person name="Roberts A."/>
            <person name="Saif S."/>
            <person name="Shea T."/>
            <person name="Sisk P."/>
            <person name="Stolte C."/>
            <person name="Sykes S."/>
            <person name="Wortman J."/>
            <person name="Nusbaum C."/>
            <person name="Birren B."/>
        </authorList>
    </citation>
    <scope>NUCLEOTIDE SEQUENCE [LARGE SCALE GENOMIC DNA]</scope>
    <source>
        <strain evidence="16 17">OT 569</strain>
    </source>
</reference>
<evidence type="ECO:0000256" key="12">
    <source>
        <dbReference type="PIRSR" id="PIRSR001492-2"/>
    </source>
</evidence>
<feature type="binding site" evidence="9 12">
    <location>
        <position position="185"/>
    </location>
    <ligand>
        <name>substrate</name>
    </ligand>
</feature>
<organism evidence="16 17">
    <name type="scientific">Eggerthia catenaformis OT 569 = DSM 20559</name>
    <dbReference type="NCBI Taxonomy" id="999415"/>
    <lineage>
        <taxon>Bacteria</taxon>
        <taxon>Bacillati</taxon>
        <taxon>Bacillota</taxon>
        <taxon>Erysipelotrichia</taxon>
        <taxon>Erysipelotrichales</taxon>
        <taxon>Coprobacillaceae</taxon>
        <taxon>Eggerthia</taxon>
    </lineage>
</organism>
<feature type="binding site" evidence="9 12">
    <location>
        <position position="334"/>
    </location>
    <ligand>
        <name>substrate</name>
    </ligand>
</feature>
<dbReference type="Pfam" id="PF01676">
    <property type="entry name" value="Metalloenzyme"/>
    <property type="match status" value="1"/>
</dbReference>
<feature type="binding site" evidence="9 12">
    <location>
        <begin position="257"/>
        <end position="260"/>
    </location>
    <ligand>
        <name>substrate</name>
    </ligand>
</feature>
<feature type="binding site" evidence="9 13">
    <location>
        <position position="443"/>
    </location>
    <ligand>
        <name>Mn(2+)</name>
        <dbReference type="ChEBI" id="CHEBI:29035"/>
        <label>2</label>
    </ligand>
</feature>
<comment type="pathway">
    <text evidence="3 9">Carbohydrate degradation; glycolysis; pyruvate from D-glyceraldehyde 3-phosphate: step 3/5.</text>
</comment>
<dbReference type="PANTHER" id="PTHR31637">
    <property type="entry name" value="2,3-BISPHOSPHOGLYCERATE-INDEPENDENT PHOSPHOGLYCERATE MUTASE"/>
    <property type="match status" value="1"/>
</dbReference>
<comment type="similarity">
    <text evidence="4 9">Belongs to the BPG-independent phosphoglycerate mutase family.</text>
</comment>
<dbReference type="GO" id="GO:0030145">
    <property type="term" value="F:manganese ion binding"/>
    <property type="evidence" value="ECO:0007669"/>
    <property type="project" value="UniProtKB-UniRule"/>
</dbReference>
<feature type="binding site" evidence="9 13">
    <location>
        <position position="460"/>
    </location>
    <ligand>
        <name>Mn(2+)</name>
        <dbReference type="ChEBI" id="CHEBI:29035"/>
        <label>1</label>
    </ligand>
</feature>
<feature type="binding site" evidence="9 13">
    <location>
        <position position="401"/>
    </location>
    <ligand>
        <name>Mn(2+)</name>
        <dbReference type="ChEBI" id="CHEBI:29035"/>
        <label>1</label>
    </ligand>
</feature>
<evidence type="ECO:0000256" key="11">
    <source>
        <dbReference type="PIRSR" id="PIRSR001492-1"/>
    </source>
</evidence>
<evidence type="ECO:0000256" key="1">
    <source>
        <dbReference type="ARBA" id="ARBA00000370"/>
    </source>
</evidence>
<dbReference type="PATRIC" id="fig|999415.3.peg.1310"/>
<feature type="binding site" evidence="9 13">
    <location>
        <position position="405"/>
    </location>
    <ligand>
        <name>Mn(2+)</name>
        <dbReference type="ChEBI" id="CHEBI:29035"/>
        <label>1</label>
    </ligand>
</feature>
<dbReference type="FunFam" id="3.40.1450.10:FF:000002">
    <property type="entry name" value="2,3-bisphosphoglycerate-independent phosphoglycerate mutase"/>
    <property type="match status" value="1"/>
</dbReference>
<dbReference type="UniPathway" id="UPA00109">
    <property type="reaction ID" value="UER00186"/>
</dbReference>
<dbReference type="AlphaFoldDB" id="M2Q0A4"/>
<dbReference type="eggNOG" id="COG0696">
    <property type="taxonomic scope" value="Bacteria"/>
</dbReference>
<keyword evidence="7 9" id="KW-0464">Manganese</keyword>